<sequence>MTQRSAVPVTLAEIARIAGVGRAAVSNWRRRHDTFPARIGGTDTSPQFSLAEVESWLRAQGKLHDVGNRERLWPQFDVLGDRAETGLAIAMTALNHQPRGAILVSEPKFALSQAAQRLVDQATALGEQEGARQTFEFLLSRWLDTNVRQVSSTPRPLAKLMAEIAVQVRGDSGGGPRIVLDPACGTGSLLHAAAEILSAGESGSDPMTLAGTDQEPVLAALTAARLSFVPSDSGLARGGTEMPTVDVRTGDTLRADPHANLRADLVLCNPPFNERDWGYEELATDPRWTYGLPPGTEPELAWVQHALARLAPGGTAVLVLPPAVASRKAGRRIRGALLRAGVLRSVIALPPGCAQPHSVSLHLWVLQAGESGQAPETGHSFRLIDAASTGATTAKSAQNIDWDALRSAVLTAMTVNGSLLDTDLKGGAAPPVARSITVPLIDLLDDEVDLTPARHVPAVSTGNSRVLRESWNRFSVLLGSLEQTSESLSAIGAVTDGAAESGTTTVGELIRAGALILRAGQLPPENSVRTGDVGEDGLPVLTVPDLLTGGDPGGWLPRHVVADADLLVTARDDVIVAGVTRAFSAWVELGAATVLGPQLYALRADPARLDPWFLAGCLRAPANGRQAGTHTSSSARVDVRKLQVLQLPIEEQRRYGEVFRQVSHFQHVLQDLGGLGSRLLQELSDGLSAGRLPPP</sequence>
<dbReference type="Gene3D" id="3.40.50.150">
    <property type="entry name" value="Vaccinia Virus protein VP39"/>
    <property type="match status" value="1"/>
</dbReference>
<dbReference type="Pfam" id="PF02384">
    <property type="entry name" value="N6_Mtase"/>
    <property type="match status" value="1"/>
</dbReference>
<dbReference type="GO" id="GO:0003677">
    <property type="term" value="F:DNA binding"/>
    <property type="evidence" value="ECO:0007669"/>
    <property type="project" value="InterPro"/>
</dbReference>
<dbReference type="Gene3D" id="1.10.10.10">
    <property type="entry name" value="Winged helix-like DNA-binding domain superfamily/Winged helix DNA-binding domain"/>
    <property type="match status" value="1"/>
</dbReference>
<dbReference type="InterPro" id="IPR036388">
    <property type="entry name" value="WH-like_DNA-bd_sf"/>
</dbReference>
<keyword evidence="1" id="KW-0680">Restriction system</keyword>
<proteinExistence type="predicted"/>
<evidence type="ECO:0000256" key="1">
    <source>
        <dbReference type="ARBA" id="ARBA00022747"/>
    </source>
</evidence>
<gene>
    <name evidence="3" type="ORF">NZH93_48955</name>
</gene>
<organism evidence="3 4">
    <name type="scientific">Umezawaea endophytica</name>
    <dbReference type="NCBI Taxonomy" id="1654476"/>
    <lineage>
        <taxon>Bacteria</taxon>
        <taxon>Bacillati</taxon>
        <taxon>Actinomycetota</taxon>
        <taxon>Actinomycetes</taxon>
        <taxon>Pseudonocardiales</taxon>
        <taxon>Pseudonocardiaceae</taxon>
        <taxon>Umezawaea</taxon>
    </lineage>
</organism>
<dbReference type="InterPro" id="IPR052916">
    <property type="entry name" value="Type-I_RE_MTase_Subunit"/>
</dbReference>
<dbReference type="RefSeq" id="WP_259630254.1">
    <property type="nucleotide sequence ID" value="NZ_JANYMP010000055.1"/>
</dbReference>
<dbReference type="EMBL" id="JANYMP010000055">
    <property type="protein sequence ID" value="MCS7484809.1"/>
    <property type="molecule type" value="Genomic_DNA"/>
</dbReference>
<reference evidence="3" key="1">
    <citation type="submission" date="2022-08" db="EMBL/GenBank/DDBJ databases">
        <authorList>
            <person name="Tistechok S."/>
            <person name="Samborskyy M."/>
            <person name="Roman I."/>
        </authorList>
    </citation>
    <scope>NUCLEOTIDE SEQUENCE</scope>
    <source>
        <strain evidence="3">DSM 103496</strain>
    </source>
</reference>
<keyword evidence="4" id="KW-1185">Reference proteome</keyword>
<keyword evidence="3" id="KW-0489">Methyltransferase</keyword>
<keyword evidence="3" id="KW-0808">Transferase</keyword>
<evidence type="ECO:0000313" key="3">
    <source>
        <dbReference type="EMBL" id="MCS7484809.1"/>
    </source>
</evidence>
<dbReference type="PROSITE" id="PS00092">
    <property type="entry name" value="N6_MTASE"/>
    <property type="match status" value="1"/>
</dbReference>
<dbReference type="PANTHER" id="PTHR42998">
    <property type="entry name" value="TYPE I RESTRICTION ENZYME HINDVIIP M PROTEIN-RELATED"/>
    <property type="match status" value="1"/>
</dbReference>
<dbReference type="InterPro" id="IPR003356">
    <property type="entry name" value="DNA_methylase_A-5"/>
</dbReference>
<dbReference type="AlphaFoldDB" id="A0A9X2VZF7"/>
<protein>
    <submittedName>
        <fullName evidence="3">N-6 DNA methylase</fullName>
    </submittedName>
</protein>
<comment type="caution">
    <text evidence="3">The sequence shown here is derived from an EMBL/GenBank/DDBJ whole genome shotgun (WGS) entry which is preliminary data.</text>
</comment>
<dbReference type="SUPFAM" id="SSF53335">
    <property type="entry name" value="S-adenosyl-L-methionine-dependent methyltransferases"/>
    <property type="match status" value="1"/>
</dbReference>
<feature type="domain" description="DNA methylase adenine-specific" evidence="2">
    <location>
        <begin position="135"/>
        <end position="391"/>
    </location>
</feature>
<dbReference type="Proteomes" id="UP001141259">
    <property type="component" value="Unassembled WGS sequence"/>
</dbReference>
<dbReference type="GO" id="GO:0008170">
    <property type="term" value="F:N-methyltransferase activity"/>
    <property type="evidence" value="ECO:0007669"/>
    <property type="project" value="InterPro"/>
</dbReference>
<dbReference type="GO" id="GO:0009307">
    <property type="term" value="P:DNA restriction-modification system"/>
    <property type="evidence" value="ECO:0007669"/>
    <property type="project" value="UniProtKB-KW"/>
</dbReference>
<dbReference type="InterPro" id="IPR029063">
    <property type="entry name" value="SAM-dependent_MTases_sf"/>
</dbReference>
<evidence type="ECO:0000259" key="2">
    <source>
        <dbReference type="Pfam" id="PF02384"/>
    </source>
</evidence>
<name>A0A9X2VZF7_9PSEU</name>
<dbReference type="PRINTS" id="PR00507">
    <property type="entry name" value="N12N6MTFRASE"/>
</dbReference>
<accession>A0A9X2VZF7</accession>
<dbReference type="PANTHER" id="PTHR42998:SF1">
    <property type="entry name" value="TYPE I RESTRICTION ENZYME HINDI METHYLASE SUBUNIT"/>
    <property type="match status" value="1"/>
</dbReference>
<evidence type="ECO:0000313" key="4">
    <source>
        <dbReference type="Proteomes" id="UP001141259"/>
    </source>
</evidence>
<dbReference type="GO" id="GO:0032259">
    <property type="term" value="P:methylation"/>
    <property type="evidence" value="ECO:0007669"/>
    <property type="project" value="UniProtKB-KW"/>
</dbReference>
<dbReference type="InterPro" id="IPR002052">
    <property type="entry name" value="DNA_methylase_N6_adenine_CS"/>
</dbReference>